<keyword evidence="6" id="KW-1185">Reference proteome</keyword>
<dbReference type="PANTHER" id="PTHR24321:SF8">
    <property type="entry name" value="ESTRADIOL 17-BETA-DEHYDROGENASE 8-RELATED"/>
    <property type="match status" value="1"/>
</dbReference>
<dbReference type="PANTHER" id="PTHR24321">
    <property type="entry name" value="DEHYDROGENASES, SHORT CHAIN"/>
    <property type="match status" value="1"/>
</dbReference>
<reference evidence="5 6" key="1">
    <citation type="submission" date="2018-11" db="EMBL/GenBank/DDBJ databases">
        <title>Sequencing the genomes of 1000 actinobacteria strains.</title>
        <authorList>
            <person name="Klenk H.-P."/>
        </authorList>
    </citation>
    <scope>NUCLEOTIDE SEQUENCE [LARGE SCALE GENOMIC DNA]</scope>
    <source>
        <strain evidence="5 6">DSM 11294</strain>
    </source>
</reference>
<feature type="domain" description="Ketoreductase" evidence="4">
    <location>
        <begin position="6"/>
        <end position="196"/>
    </location>
</feature>
<evidence type="ECO:0000256" key="3">
    <source>
        <dbReference type="ARBA" id="ARBA00023027"/>
    </source>
</evidence>
<dbReference type="Pfam" id="PF13561">
    <property type="entry name" value="adh_short_C2"/>
    <property type="match status" value="1"/>
</dbReference>
<dbReference type="InterPro" id="IPR002347">
    <property type="entry name" value="SDR_fam"/>
</dbReference>
<proteinExistence type="inferred from homology"/>
<keyword evidence="2" id="KW-0560">Oxidoreductase</keyword>
<dbReference type="PRINTS" id="PR00081">
    <property type="entry name" value="GDHRDH"/>
</dbReference>
<name>A0A3N2BBH8_9MICO</name>
<dbReference type="SUPFAM" id="SSF51735">
    <property type="entry name" value="NAD(P)-binding Rossmann-fold domains"/>
    <property type="match status" value="1"/>
</dbReference>
<gene>
    <name evidence="5" type="ORF">EDD31_0975</name>
</gene>
<dbReference type="SMART" id="SM00822">
    <property type="entry name" value="PKS_KR"/>
    <property type="match status" value="1"/>
</dbReference>
<dbReference type="CDD" id="cd05233">
    <property type="entry name" value="SDR_c"/>
    <property type="match status" value="1"/>
</dbReference>
<dbReference type="InterPro" id="IPR057326">
    <property type="entry name" value="KR_dom"/>
</dbReference>
<evidence type="ECO:0000313" key="5">
    <source>
        <dbReference type="EMBL" id="ROR72619.1"/>
    </source>
</evidence>
<accession>A0A3N2BBH8</accession>
<dbReference type="RefSeq" id="WP_123305144.1">
    <property type="nucleotide sequence ID" value="NZ_RKHK01000001.1"/>
</dbReference>
<dbReference type="AlphaFoldDB" id="A0A3N2BBH8"/>
<dbReference type="NCBIfam" id="NF004203">
    <property type="entry name" value="PRK05653.2-4"/>
    <property type="match status" value="1"/>
</dbReference>
<organism evidence="5 6">
    <name type="scientific">Bogoriella caseilytica</name>
    <dbReference type="NCBI Taxonomy" id="56055"/>
    <lineage>
        <taxon>Bacteria</taxon>
        <taxon>Bacillati</taxon>
        <taxon>Actinomycetota</taxon>
        <taxon>Actinomycetes</taxon>
        <taxon>Micrococcales</taxon>
        <taxon>Bogoriellaceae</taxon>
        <taxon>Bogoriella</taxon>
    </lineage>
</organism>
<evidence type="ECO:0000256" key="1">
    <source>
        <dbReference type="ARBA" id="ARBA00006484"/>
    </source>
</evidence>
<dbReference type="PRINTS" id="PR00080">
    <property type="entry name" value="SDRFAMILY"/>
</dbReference>
<comment type="caution">
    <text evidence="5">The sequence shown here is derived from an EMBL/GenBank/DDBJ whole genome shotgun (WGS) entry which is preliminary data.</text>
</comment>
<dbReference type="OrthoDB" id="7064009at2"/>
<dbReference type="FunFam" id="3.40.50.720:FF:000084">
    <property type="entry name" value="Short-chain dehydrogenase reductase"/>
    <property type="match status" value="1"/>
</dbReference>
<keyword evidence="3" id="KW-0520">NAD</keyword>
<evidence type="ECO:0000259" key="4">
    <source>
        <dbReference type="SMART" id="SM00822"/>
    </source>
</evidence>
<evidence type="ECO:0000313" key="6">
    <source>
        <dbReference type="Proteomes" id="UP000280668"/>
    </source>
</evidence>
<protein>
    <submittedName>
        <fullName evidence="5">NAD(P)-dependent dehydrogenase (Short-subunit alcohol dehydrogenase family)</fullName>
    </submittedName>
</protein>
<evidence type="ECO:0000256" key="2">
    <source>
        <dbReference type="ARBA" id="ARBA00023002"/>
    </source>
</evidence>
<comment type="similarity">
    <text evidence="1">Belongs to the short-chain dehydrogenases/reductases (SDR) family.</text>
</comment>
<dbReference type="GO" id="GO:0016491">
    <property type="term" value="F:oxidoreductase activity"/>
    <property type="evidence" value="ECO:0007669"/>
    <property type="project" value="UniProtKB-KW"/>
</dbReference>
<dbReference type="Proteomes" id="UP000280668">
    <property type="component" value="Unassembled WGS sequence"/>
</dbReference>
<dbReference type="InterPro" id="IPR036291">
    <property type="entry name" value="NAD(P)-bd_dom_sf"/>
</dbReference>
<dbReference type="Gene3D" id="3.40.50.720">
    <property type="entry name" value="NAD(P)-binding Rossmann-like Domain"/>
    <property type="match status" value="1"/>
</dbReference>
<dbReference type="EMBL" id="RKHK01000001">
    <property type="protein sequence ID" value="ROR72619.1"/>
    <property type="molecule type" value="Genomic_DNA"/>
</dbReference>
<sequence length="259" mass="26768">MTMENKVALVTGAGSGIGRASAVRLAREGATVVALGHRQESADDVAEEIRSEGGTVLPVSADVGDVDMVKEVFARIESELGRLDAVVANAGVNGVWAPLEELEPEEWSSTINTNLTGTFLTVRYALPLLLKQGGSVVVISSINGTRTFSNSGASAYATSKAGQVAFARMIAVELGPRGVRVNSVCPGAIDTEIEDNTEHRDTDTLGVVAEYPDGEIPLTGEEPGTSAQVADAVAFLVSDAASHVTGTEIFVDGGQGLVV</sequence>